<gene>
    <name evidence="3" type="ORF">CAUJ_LOCUS6962</name>
</gene>
<proteinExistence type="predicted"/>
<evidence type="ECO:0000313" key="4">
    <source>
        <dbReference type="Proteomes" id="UP000835052"/>
    </source>
</evidence>
<name>A0A8S1H6T5_9PELO</name>
<feature type="compositionally biased region" description="Low complexity" evidence="2">
    <location>
        <begin position="103"/>
        <end position="117"/>
    </location>
</feature>
<accession>A0A8S1H6T5</accession>
<keyword evidence="4" id="KW-1185">Reference proteome</keyword>
<reference evidence="3" key="1">
    <citation type="submission" date="2020-10" db="EMBL/GenBank/DDBJ databases">
        <authorList>
            <person name="Kikuchi T."/>
        </authorList>
    </citation>
    <scope>NUCLEOTIDE SEQUENCE</scope>
    <source>
        <strain evidence="3">NKZ352</strain>
    </source>
</reference>
<dbReference type="AlphaFoldDB" id="A0A8S1H6T5"/>
<evidence type="ECO:0000313" key="3">
    <source>
        <dbReference type="EMBL" id="CAD6191043.1"/>
    </source>
</evidence>
<comment type="caution">
    <text evidence="3">The sequence shown here is derived from an EMBL/GenBank/DDBJ whole genome shotgun (WGS) entry which is preliminary data.</text>
</comment>
<dbReference type="EMBL" id="CAJGYM010000019">
    <property type="protein sequence ID" value="CAD6191043.1"/>
    <property type="molecule type" value="Genomic_DNA"/>
</dbReference>
<sequence>MPEETKAYYEGRLQSLDEELNGVFMELEQLTEDLDSVRRRIDDEPTPALELEKQRLEDEIETFDSKLDEVYDKIADVRKQFNDFLMGPDDEETTDEESDDGTESSSASEASSSSDSYSDTDNEGF</sequence>
<feature type="region of interest" description="Disordered" evidence="2">
    <location>
        <begin position="82"/>
        <end position="125"/>
    </location>
</feature>
<evidence type="ECO:0000256" key="1">
    <source>
        <dbReference type="SAM" id="Coils"/>
    </source>
</evidence>
<feature type="compositionally biased region" description="Acidic residues" evidence="2">
    <location>
        <begin position="88"/>
        <end position="102"/>
    </location>
</feature>
<dbReference type="Proteomes" id="UP000835052">
    <property type="component" value="Unassembled WGS sequence"/>
</dbReference>
<protein>
    <submittedName>
        <fullName evidence="3">Uncharacterized protein</fullName>
    </submittedName>
</protein>
<keyword evidence="1" id="KW-0175">Coiled coil</keyword>
<evidence type="ECO:0000256" key="2">
    <source>
        <dbReference type="SAM" id="MobiDB-lite"/>
    </source>
</evidence>
<organism evidence="3 4">
    <name type="scientific">Caenorhabditis auriculariae</name>
    <dbReference type="NCBI Taxonomy" id="2777116"/>
    <lineage>
        <taxon>Eukaryota</taxon>
        <taxon>Metazoa</taxon>
        <taxon>Ecdysozoa</taxon>
        <taxon>Nematoda</taxon>
        <taxon>Chromadorea</taxon>
        <taxon>Rhabditida</taxon>
        <taxon>Rhabditina</taxon>
        <taxon>Rhabditomorpha</taxon>
        <taxon>Rhabditoidea</taxon>
        <taxon>Rhabditidae</taxon>
        <taxon>Peloderinae</taxon>
        <taxon>Caenorhabditis</taxon>
    </lineage>
</organism>
<feature type="coiled-coil region" evidence="1">
    <location>
        <begin position="13"/>
        <end position="73"/>
    </location>
</feature>